<gene>
    <name evidence="1" type="ORF">HanXRQr2_Chr01g0040131</name>
</gene>
<sequence length="91" mass="10750">MPLLPINNSTPRKFLVLKTIFVMVLDTSLSLFRPLEMRLNELTMKKEQDQHLYLPTWCNEVTSEIEGHPRRRWAVIDVSHVLLSFLTMKQI</sequence>
<dbReference type="EMBL" id="MNCJ02000316">
    <property type="protein sequence ID" value="KAF5823603.1"/>
    <property type="molecule type" value="Genomic_DNA"/>
</dbReference>
<comment type="caution">
    <text evidence="1">The sequence shown here is derived from an EMBL/GenBank/DDBJ whole genome shotgun (WGS) entry which is preliminary data.</text>
</comment>
<organism evidence="1 2">
    <name type="scientific">Helianthus annuus</name>
    <name type="common">Common sunflower</name>
    <dbReference type="NCBI Taxonomy" id="4232"/>
    <lineage>
        <taxon>Eukaryota</taxon>
        <taxon>Viridiplantae</taxon>
        <taxon>Streptophyta</taxon>
        <taxon>Embryophyta</taxon>
        <taxon>Tracheophyta</taxon>
        <taxon>Spermatophyta</taxon>
        <taxon>Magnoliopsida</taxon>
        <taxon>eudicotyledons</taxon>
        <taxon>Gunneridae</taxon>
        <taxon>Pentapetalae</taxon>
        <taxon>asterids</taxon>
        <taxon>campanulids</taxon>
        <taxon>Asterales</taxon>
        <taxon>Asteraceae</taxon>
        <taxon>Asteroideae</taxon>
        <taxon>Heliantheae alliance</taxon>
        <taxon>Heliantheae</taxon>
        <taxon>Helianthus</taxon>
    </lineage>
</organism>
<dbReference type="Proteomes" id="UP000215914">
    <property type="component" value="Unassembled WGS sequence"/>
</dbReference>
<evidence type="ECO:0000313" key="2">
    <source>
        <dbReference type="Proteomes" id="UP000215914"/>
    </source>
</evidence>
<dbReference type="Gramene" id="mRNA:HanXRQr2_Chr01g0040131">
    <property type="protein sequence ID" value="CDS:HanXRQr2_Chr01g0040131.1"/>
    <property type="gene ID" value="HanXRQr2_Chr01g0040131"/>
</dbReference>
<name>A0A9K3JXS2_HELAN</name>
<keyword evidence="2" id="KW-1185">Reference proteome</keyword>
<reference evidence="1" key="2">
    <citation type="submission" date="2020-06" db="EMBL/GenBank/DDBJ databases">
        <title>Helianthus annuus Genome sequencing and assembly Release 2.</title>
        <authorList>
            <person name="Gouzy J."/>
            <person name="Langlade N."/>
            <person name="Munos S."/>
        </authorList>
    </citation>
    <scope>NUCLEOTIDE SEQUENCE</scope>
    <source>
        <tissue evidence="1">Leaves</tissue>
    </source>
</reference>
<proteinExistence type="predicted"/>
<dbReference type="AlphaFoldDB" id="A0A9K3JXS2"/>
<accession>A0A9K3JXS2</accession>
<protein>
    <submittedName>
        <fullName evidence="1">Uncharacterized protein</fullName>
    </submittedName>
</protein>
<evidence type="ECO:0000313" key="1">
    <source>
        <dbReference type="EMBL" id="KAF5823603.1"/>
    </source>
</evidence>
<reference evidence="1" key="1">
    <citation type="journal article" date="2017" name="Nature">
        <title>The sunflower genome provides insights into oil metabolism, flowering and Asterid evolution.</title>
        <authorList>
            <person name="Badouin H."/>
            <person name="Gouzy J."/>
            <person name="Grassa C.J."/>
            <person name="Murat F."/>
            <person name="Staton S.E."/>
            <person name="Cottret L."/>
            <person name="Lelandais-Briere C."/>
            <person name="Owens G.L."/>
            <person name="Carrere S."/>
            <person name="Mayjonade B."/>
            <person name="Legrand L."/>
            <person name="Gill N."/>
            <person name="Kane N.C."/>
            <person name="Bowers J.E."/>
            <person name="Hubner S."/>
            <person name="Bellec A."/>
            <person name="Berard A."/>
            <person name="Berges H."/>
            <person name="Blanchet N."/>
            <person name="Boniface M.C."/>
            <person name="Brunel D."/>
            <person name="Catrice O."/>
            <person name="Chaidir N."/>
            <person name="Claudel C."/>
            <person name="Donnadieu C."/>
            <person name="Faraut T."/>
            <person name="Fievet G."/>
            <person name="Helmstetter N."/>
            <person name="King M."/>
            <person name="Knapp S.J."/>
            <person name="Lai Z."/>
            <person name="Le Paslier M.C."/>
            <person name="Lippi Y."/>
            <person name="Lorenzon L."/>
            <person name="Mandel J.R."/>
            <person name="Marage G."/>
            <person name="Marchand G."/>
            <person name="Marquand E."/>
            <person name="Bret-Mestries E."/>
            <person name="Morien E."/>
            <person name="Nambeesan S."/>
            <person name="Nguyen T."/>
            <person name="Pegot-Espagnet P."/>
            <person name="Pouilly N."/>
            <person name="Raftis F."/>
            <person name="Sallet E."/>
            <person name="Schiex T."/>
            <person name="Thomas J."/>
            <person name="Vandecasteele C."/>
            <person name="Vares D."/>
            <person name="Vear F."/>
            <person name="Vautrin S."/>
            <person name="Crespi M."/>
            <person name="Mangin B."/>
            <person name="Burke J.M."/>
            <person name="Salse J."/>
            <person name="Munos S."/>
            <person name="Vincourt P."/>
            <person name="Rieseberg L.H."/>
            <person name="Langlade N.B."/>
        </authorList>
    </citation>
    <scope>NUCLEOTIDE SEQUENCE</scope>
    <source>
        <tissue evidence="1">Leaves</tissue>
    </source>
</reference>